<organism evidence="2 3">
    <name type="scientific">Rhodobacter ferrooxidans</name>
    <dbReference type="NCBI Taxonomy" id="371731"/>
    <lineage>
        <taxon>Bacteria</taxon>
        <taxon>Pseudomonadati</taxon>
        <taxon>Pseudomonadota</taxon>
        <taxon>Alphaproteobacteria</taxon>
        <taxon>Rhodobacterales</taxon>
        <taxon>Rhodobacter group</taxon>
        <taxon>Rhodobacter</taxon>
    </lineage>
</organism>
<dbReference type="STRING" id="371731.Rsw2DRAFT_1084"/>
<dbReference type="EMBL" id="ACYY01000005">
    <property type="protein sequence ID" value="EEW26013.1"/>
    <property type="molecule type" value="Genomic_DNA"/>
</dbReference>
<evidence type="ECO:0000313" key="3">
    <source>
        <dbReference type="Proteomes" id="UP000010121"/>
    </source>
</evidence>
<dbReference type="RefSeq" id="WP_008028841.1">
    <property type="nucleotide sequence ID" value="NZ_ACYY01000005.1"/>
</dbReference>
<dbReference type="AlphaFoldDB" id="C8RZ56"/>
<reference evidence="2 3" key="1">
    <citation type="submission" date="2009-08" db="EMBL/GenBank/DDBJ databases">
        <title>The draft genome of Rhodobacter sp. SW2.</title>
        <authorList>
            <consortium name="US DOE Joint Genome Institute (JGI-PGF)"/>
            <person name="Lucas S."/>
            <person name="Copeland A."/>
            <person name="Lapidus A."/>
            <person name="Glavina del Rio T."/>
            <person name="Tice H."/>
            <person name="Bruce D."/>
            <person name="Goodwin L."/>
            <person name="Pitluck S."/>
            <person name="Larimer F."/>
            <person name="Land M.L."/>
            <person name="Hauser L."/>
            <person name="Emerson D."/>
        </authorList>
    </citation>
    <scope>NUCLEOTIDE SEQUENCE [LARGE SCALE GENOMIC DNA]</scope>
    <source>
        <strain evidence="2 3">SW2</strain>
    </source>
</reference>
<evidence type="ECO:0000313" key="2">
    <source>
        <dbReference type="EMBL" id="EEW26013.1"/>
    </source>
</evidence>
<protein>
    <submittedName>
        <fullName evidence="2">Uncharacterized protein</fullName>
    </submittedName>
</protein>
<keyword evidence="3" id="KW-1185">Reference proteome</keyword>
<accession>C8RZ56</accession>
<evidence type="ECO:0000256" key="1">
    <source>
        <dbReference type="SAM" id="MobiDB-lite"/>
    </source>
</evidence>
<sequence>MINPAFISAGATLLSGLLGKKAPSAKANAYGHVKGIMRAAEDFKINPLTLLGSVGAVGGSQSQNYMGSAIADAGMILADNLAKRQDEAKLSKTNALAQENTVLRQKVMSLTLRPKVGGIYAGQNSMPTLRQALGGSDGAGDVTGSGGAGSPASRQVYGGVPSGLTPLITRDNGDPRRQVDNTAVISDPGYIVIDSPSLGGAFPVPAVNGEVLDLSQGAMVGGSLLWDRVGKRGQSDRKKWDEMGLTTAGRNYLRWQWPDIDPQAKHKPLAFNGRRFPLLP</sequence>
<name>C8RZ56_9RHOB</name>
<feature type="compositionally biased region" description="Gly residues" evidence="1">
    <location>
        <begin position="135"/>
        <end position="149"/>
    </location>
</feature>
<gene>
    <name evidence="2" type="ORF">Rsw2DRAFT_1084</name>
</gene>
<feature type="region of interest" description="Disordered" evidence="1">
    <location>
        <begin position="134"/>
        <end position="161"/>
    </location>
</feature>
<comment type="caution">
    <text evidence="2">The sequence shown here is derived from an EMBL/GenBank/DDBJ whole genome shotgun (WGS) entry which is preliminary data.</text>
</comment>
<dbReference type="Proteomes" id="UP000010121">
    <property type="component" value="Unassembled WGS sequence"/>
</dbReference>
<proteinExistence type="predicted"/>
<dbReference type="OrthoDB" id="7876970at2"/>